<dbReference type="SUPFAM" id="SSF58104">
    <property type="entry name" value="Methyl-accepting chemotaxis protein (MCP) signaling domain"/>
    <property type="match status" value="1"/>
</dbReference>
<sequence>MNLRARPALLRVSLVLAFVLACVVFLAFLLAQAGANVPLLSTDRTYRVSVRIADVDNLVSFSDVQVAGINCGKVTALTREGDKIRVDLELDGSAAPLHEGATAQVSEKSLAGQSYLRLVDGAGAEIPSGKTLPDSAVKPSVQLHDVLASLDQPTRDALGGTLRSLGQATTNSADDIGRTMTGLAQLGRDGHTALDALAAQSEDLKALMAQSTTLLNALDTGQGQIASLVTDARRLTDSTAGQRQAVESAMRQLPGVLDSTQTAADKFRTLSSSLAPVAADLKAAAPALNTALLQLPQSTQDLRGLLPSLNTVLDKSPATLQRVPAAGDDLQELAPTVRSVLQDVNPMLRYLEPYGKDIAAFFAGFNSVWSYKAEDGLTVLRLAAVNVTAQMVKTGLPLPTDAGPLTKSNPYPLPGLSGNPTIYTGAYPHVEQDSK</sequence>
<reference evidence="2" key="1">
    <citation type="submission" date="2019-09" db="EMBL/GenBank/DDBJ databases">
        <authorList>
            <person name="Teo W.F.A."/>
            <person name="Duangmal K."/>
        </authorList>
    </citation>
    <scope>NUCLEOTIDE SEQUENCE [LARGE SCALE GENOMIC DNA]</scope>
    <source>
        <strain evidence="2">K81G1</strain>
    </source>
</reference>
<feature type="domain" description="Mce/MlaD" evidence="1">
    <location>
        <begin position="44"/>
        <end position="121"/>
    </location>
</feature>
<keyword evidence="3" id="KW-1185">Reference proteome</keyword>
<dbReference type="InterPro" id="IPR003399">
    <property type="entry name" value="Mce/MlaD"/>
</dbReference>
<accession>A0A5N0USW7</accession>
<dbReference type="InterPro" id="IPR052336">
    <property type="entry name" value="MlaD_Phospholipid_Transporter"/>
</dbReference>
<gene>
    <name evidence="2" type="ORF">FPZ12_033200</name>
</gene>
<comment type="caution">
    <text evidence="2">The sequence shown here is derived from an EMBL/GenBank/DDBJ whole genome shotgun (WGS) entry which is preliminary data.</text>
</comment>
<organism evidence="2 3">
    <name type="scientific">Amycolatopsis acidicola</name>
    <dbReference type="NCBI Taxonomy" id="2596893"/>
    <lineage>
        <taxon>Bacteria</taxon>
        <taxon>Bacillati</taxon>
        <taxon>Actinomycetota</taxon>
        <taxon>Actinomycetes</taxon>
        <taxon>Pseudonocardiales</taxon>
        <taxon>Pseudonocardiaceae</taxon>
        <taxon>Amycolatopsis</taxon>
    </lineage>
</organism>
<dbReference type="AlphaFoldDB" id="A0A5N0USW7"/>
<protein>
    <submittedName>
        <fullName evidence="2">MCE family protein</fullName>
    </submittedName>
</protein>
<dbReference type="OrthoDB" id="4510799at2"/>
<dbReference type="EMBL" id="VMNW02000070">
    <property type="protein sequence ID" value="KAA9153982.1"/>
    <property type="molecule type" value="Genomic_DNA"/>
</dbReference>
<evidence type="ECO:0000313" key="3">
    <source>
        <dbReference type="Proteomes" id="UP000319769"/>
    </source>
</evidence>
<dbReference type="RefSeq" id="WP_144749943.1">
    <property type="nucleotide sequence ID" value="NZ_VMNW02000070.1"/>
</dbReference>
<dbReference type="PROSITE" id="PS51257">
    <property type="entry name" value="PROKAR_LIPOPROTEIN"/>
    <property type="match status" value="1"/>
</dbReference>
<dbReference type="PANTHER" id="PTHR33371:SF4">
    <property type="entry name" value="INTERMEMBRANE PHOSPHOLIPID TRANSPORT SYSTEM BINDING PROTEIN MLAD"/>
    <property type="match status" value="1"/>
</dbReference>
<proteinExistence type="predicted"/>
<dbReference type="PANTHER" id="PTHR33371">
    <property type="entry name" value="INTERMEMBRANE PHOSPHOLIPID TRANSPORT SYSTEM BINDING PROTEIN MLAD-RELATED"/>
    <property type="match status" value="1"/>
</dbReference>
<evidence type="ECO:0000259" key="1">
    <source>
        <dbReference type="Pfam" id="PF02470"/>
    </source>
</evidence>
<name>A0A5N0USW7_9PSEU</name>
<dbReference type="Proteomes" id="UP000319769">
    <property type="component" value="Unassembled WGS sequence"/>
</dbReference>
<evidence type="ECO:0000313" key="2">
    <source>
        <dbReference type="EMBL" id="KAA9153982.1"/>
    </source>
</evidence>
<dbReference type="Pfam" id="PF02470">
    <property type="entry name" value="MlaD"/>
    <property type="match status" value="1"/>
</dbReference>